<feature type="transmembrane region" description="Helical" evidence="5">
    <location>
        <begin position="111"/>
        <end position="138"/>
    </location>
</feature>
<protein>
    <recommendedName>
        <fullName evidence="8">Transmembrane protein</fullName>
    </recommendedName>
</protein>
<keyword evidence="3 5" id="KW-1133">Transmembrane helix</keyword>
<evidence type="ECO:0000256" key="2">
    <source>
        <dbReference type="ARBA" id="ARBA00022692"/>
    </source>
</evidence>
<sequence length="141" mass="15902">MRETQPNILGLFLGLLLHVSSGWLALIFIINILLFIYKGIELPYAGPYYPMDVILYVCWGIMSLIRTKVGNRGVRRLDGVALIMFAVVTLFSGIGSLYFALFQTYVLRLEFIFNIFALALEILEFILGIGSAIMYIVAQKV</sequence>
<gene>
    <name evidence="6" type="ORF">TVAG_062950</name>
</gene>
<evidence type="ECO:0000256" key="5">
    <source>
        <dbReference type="SAM" id="Phobius"/>
    </source>
</evidence>
<dbReference type="InterPro" id="IPR019184">
    <property type="entry name" value="Uncharacterised_TM-17"/>
</dbReference>
<evidence type="ECO:0000313" key="6">
    <source>
        <dbReference type="EMBL" id="EAY18690.1"/>
    </source>
</evidence>
<dbReference type="OMA" id="ITFARAN"/>
<evidence type="ECO:0000256" key="1">
    <source>
        <dbReference type="ARBA" id="ARBA00004141"/>
    </source>
</evidence>
<evidence type="ECO:0000256" key="4">
    <source>
        <dbReference type="ARBA" id="ARBA00023136"/>
    </source>
</evidence>
<comment type="subcellular location">
    <subcellularLocation>
        <location evidence="1">Membrane</location>
        <topology evidence="1">Multi-pass membrane protein</topology>
    </subcellularLocation>
</comment>
<reference evidence="6" key="2">
    <citation type="journal article" date="2007" name="Science">
        <title>Draft genome sequence of the sexually transmitted pathogen Trichomonas vaginalis.</title>
        <authorList>
            <person name="Carlton J.M."/>
            <person name="Hirt R.P."/>
            <person name="Silva J.C."/>
            <person name="Delcher A.L."/>
            <person name="Schatz M."/>
            <person name="Zhao Q."/>
            <person name="Wortman J.R."/>
            <person name="Bidwell S.L."/>
            <person name="Alsmark U.C.M."/>
            <person name="Besteiro S."/>
            <person name="Sicheritz-Ponten T."/>
            <person name="Noel C.J."/>
            <person name="Dacks J.B."/>
            <person name="Foster P.G."/>
            <person name="Simillion C."/>
            <person name="Van de Peer Y."/>
            <person name="Miranda-Saavedra D."/>
            <person name="Barton G.J."/>
            <person name="Westrop G.D."/>
            <person name="Mueller S."/>
            <person name="Dessi D."/>
            <person name="Fiori P.L."/>
            <person name="Ren Q."/>
            <person name="Paulsen I."/>
            <person name="Zhang H."/>
            <person name="Bastida-Corcuera F.D."/>
            <person name="Simoes-Barbosa A."/>
            <person name="Brown M.T."/>
            <person name="Hayes R.D."/>
            <person name="Mukherjee M."/>
            <person name="Okumura C.Y."/>
            <person name="Schneider R."/>
            <person name="Smith A.J."/>
            <person name="Vanacova S."/>
            <person name="Villalvazo M."/>
            <person name="Haas B.J."/>
            <person name="Pertea M."/>
            <person name="Feldblyum T.V."/>
            <person name="Utterback T.R."/>
            <person name="Shu C.L."/>
            <person name="Osoegawa K."/>
            <person name="de Jong P.J."/>
            <person name="Hrdy I."/>
            <person name="Horvathova L."/>
            <person name="Zubacova Z."/>
            <person name="Dolezal P."/>
            <person name="Malik S.B."/>
            <person name="Logsdon J.M. Jr."/>
            <person name="Henze K."/>
            <person name="Gupta A."/>
            <person name="Wang C.C."/>
            <person name="Dunne R.L."/>
            <person name="Upcroft J.A."/>
            <person name="Upcroft P."/>
            <person name="White O."/>
            <person name="Salzberg S.L."/>
            <person name="Tang P."/>
            <person name="Chiu C.-H."/>
            <person name="Lee Y.-S."/>
            <person name="Embley T.M."/>
            <person name="Coombs G.H."/>
            <person name="Mottram J.C."/>
            <person name="Tachezy J."/>
            <person name="Fraser-Liggett C.M."/>
            <person name="Johnson P.J."/>
        </authorList>
    </citation>
    <scope>NUCLEOTIDE SEQUENCE [LARGE SCALE GENOMIC DNA]</scope>
    <source>
        <strain evidence="6">G3</strain>
    </source>
</reference>
<feature type="transmembrane region" description="Helical" evidence="5">
    <location>
        <begin position="48"/>
        <end position="65"/>
    </location>
</feature>
<name>A2DLQ7_TRIV3</name>
<evidence type="ECO:0000313" key="7">
    <source>
        <dbReference type="Proteomes" id="UP000001542"/>
    </source>
</evidence>
<dbReference type="VEuPathDB" id="TrichDB:TVAGG3_0581100"/>
<reference evidence="6" key="1">
    <citation type="submission" date="2006-10" db="EMBL/GenBank/DDBJ databases">
        <authorList>
            <person name="Amadeo P."/>
            <person name="Zhao Q."/>
            <person name="Wortman J."/>
            <person name="Fraser-Liggett C."/>
            <person name="Carlton J."/>
        </authorList>
    </citation>
    <scope>NUCLEOTIDE SEQUENCE</scope>
    <source>
        <strain evidence="6">G3</strain>
    </source>
</reference>
<dbReference type="STRING" id="5722.A2DLQ7"/>
<proteinExistence type="predicted"/>
<feature type="transmembrane region" description="Helical" evidence="5">
    <location>
        <begin position="77"/>
        <end position="99"/>
    </location>
</feature>
<dbReference type="KEGG" id="tva:5464204"/>
<dbReference type="AlphaFoldDB" id="A2DLQ7"/>
<dbReference type="GO" id="GO:1905515">
    <property type="term" value="P:non-motile cilium assembly"/>
    <property type="evidence" value="ECO:0000318"/>
    <property type="project" value="GO_Central"/>
</dbReference>
<dbReference type="EMBL" id="DS113216">
    <property type="protein sequence ID" value="EAY18690.1"/>
    <property type="molecule type" value="Genomic_DNA"/>
</dbReference>
<dbReference type="PANTHER" id="PTHR13531:SF0">
    <property type="entry name" value="GEO07735P1-RELATED"/>
    <property type="match status" value="1"/>
</dbReference>
<dbReference type="Pfam" id="PF09799">
    <property type="entry name" value="Transmemb_17"/>
    <property type="match status" value="1"/>
</dbReference>
<accession>A2DLQ7</accession>
<keyword evidence="2 5" id="KW-0812">Transmembrane</keyword>
<evidence type="ECO:0008006" key="8">
    <source>
        <dbReference type="Google" id="ProtNLM"/>
    </source>
</evidence>
<dbReference type="VEuPathDB" id="TrichDB:TVAG_062950"/>
<dbReference type="Proteomes" id="UP000001542">
    <property type="component" value="Unassembled WGS sequence"/>
</dbReference>
<dbReference type="GO" id="GO:0016020">
    <property type="term" value="C:membrane"/>
    <property type="evidence" value="ECO:0007669"/>
    <property type="project" value="UniProtKB-SubCell"/>
</dbReference>
<keyword evidence="7" id="KW-1185">Reference proteome</keyword>
<dbReference type="RefSeq" id="XP_001579676.1">
    <property type="nucleotide sequence ID" value="XM_001579626.1"/>
</dbReference>
<dbReference type="PANTHER" id="PTHR13531">
    <property type="entry name" value="GEO07735P1-RELATED-RELATED"/>
    <property type="match status" value="1"/>
</dbReference>
<organism evidence="6 7">
    <name type="scientific">Trichomonas vaginalis (strain ATCC PRA-98 / G3)</name>
    <dbReference type="NCBI Taxonomy" id="412133"/>
    <lineage>
        <taxon>Eukaryota</taxon>
        <taxon>Metamonada</taxon>
        <taxon>Parabasalia</taxon>
        <taxon>Trichomonadida</taxon>
        <taxon>Trichomonadidae</taxon>
        <taxon>Trichomonas</taxon>
    </lineage>
</organism>
<feature type="transmembrane region" description="Helical" evidence="5">
    <location>
        <begin position="12"/>
        <end position="36"/>
    </location>
</feature>
<evidence type="ECO:0000256" key="3">
    <source>
        <dbReference type="ARBA" id="ARBA00022989"/>
    </source>
</evidence>
<dbReference type="GO" id="GO:0035869">
    <property type="term" value="C:ciliary transition zone"/>
    <property type="evidence" value="ECO:0000318"/>
    <property type="project" value="GO_Central"/>
</dbReference>
<keyword evidence="4 5" id="KW-0472">Membrane</keyword>
<dbReference type="OrthoDB" id="262535at2759"/>
<dbReference type="InParanoid" id="A2DLQ7"/>